<proteinExistence type="inferred from homology"/>
<dbReference type="CDD" id="cd14342">
    <property type="entry name" value="UBA_TAP-C"/>
    <property type="match status" value="1"/>
</dbReference>
<feature type="compositionally biased region" description="Basic and acidic residues" evidence="8">
    <location>
        <begin position="32"/>
        <end position="46"/>
    </location>
</feature>
<dbReference type="InterPro" id="IPR030217">
    <property type="entry name" value="NXF_fam"/>
</dbReference>
<comment type="similarity">
    <text evidence="2">Belongs to the NXF family.</text>
</comment>
<dbReference type="Gene3D" id="3.80.10.10">
    <property type="entry name" value="Ribonuclease Inhibitor"/>
    <property type="match status" value="1"/>
</dbReference>
<evidence type="ECO:0000256" key="6">
    <source>
        <dbReference type="ARBA" id="ARBA00022816"/>
    </source>
</evidence>
<dbReference type="PANTHER" id="PTHR10662:SF22">
    <property type="entry name" value="NUCLEAR RNA EXPORT FACTOR 1"/>
    <property type="match status" value="1"/>
</dbReference>
<dbReference type="SUPFAM" id="SSF54427">
    <property type="entry name" value="NTF2-like"/>
    <property type="match status" value="1"/>
</dbReference>
<keyword evidence="5" id="KW-0677">Repeat</keyword>
<keyword evidence="6" id="KW-0509">mRNA transport</keyword>
<dbReference type="InterPro" id="IPR032675">
    <property type="entry name" value="LRR_dom_sf"/>
</dbReference>
<sequence length="649" mass="70969">MFSTTTIQSSSPSPAPGSRTLASNALRNAGLIDRDAKMRDATDKPGGRKGPSRRLHRPRPIDAYKDSGPSKSGSSSSRHALNSWSSGPPFILPSPANRGLTHNSFSQLSSRLNVNLNHAGPSDPLSIRGASRPTTAGRLRRNAVSGATGSSSPSLIPVRSPARNTTLKGIEPWRKLVQKRWNPEAALLDLSNLIEDDIVKKFNLLPPGHGGSARDAAVLFKLAKELKPQVQSLDLSKNQLNGQHLSLLSHYLPGLVNLSLQDNALKTYRDLDAISGKKDKLVGLKELLLVGNPLREEMMKKDADQFKNEVFRRFASLMMLDGQSIAQISFDVSQEPKTSAAAPKPSSTAFPVEMGGSLIVGVDGALLSNFLVRFFSAYDSQRSALQDAYDPAATFSYSCNTSIPERARILALHHKLPNQRKLEWSSWLTQGDAGSRNLMRLAHSHEKQVQRLFVGGEAIAKYVSTLPMTKHDISGPPEKFCVDCFPVAHGGMMGLLVMVHGEFTELPAEGLRSFDRTFVLVPAPDGSRAKTLGWDVVIISDQWTIRAYSSPDSWKPGPMIVQPEPASRQKNAAADSTQNQQLPLLSPEQQTALNQIPEPQRSMVLHICARTKLNVQFAVDCLTNNAWDVEKAFMNFEQVKGTLAREAFL</sequence>
<evidence type="ECO:0000256" key="2">
    <source>
        <dbReference type="ARBA" id="ARBA00009285"/>
    </source>
</evidence>
<dbReference type="OrthoDB" id="25872at2759"/>
<organism evidence="11 12">
    <name type="scientific">Gymnopus androsaceus JB14</name>
    <dbReference type="NCBI Taxonomy" id="1447944"/>
    <lineage>
        <taxon>Eukaryota</taxon>
        <taxon>Fungi</taxon>
        <taxon>Dikarya</taxon>
        <taxon>Basidiomycota</taxon>
        <taxon>Agaricomycotina</taxon>
        <taxon>Agaricomycetes</taxon>
        <taxon>Agaricomycetidae</taxon>
        <taxon>Agaricales</taxon>
        <taxon>Marasmiineae</taxon>
        <taxon>Omphalotaceae</taxon>
        <taxon>Gymnopus</taxon>
    </lineage>
</organism>
<dbReference type="PROSITE" id="PS51281">
    <property type="entry name" value="TAP_C"/>
    <property type="match status" value="1"/>
</dbReference>
<evidence type="ECO:0000256" key="4">
    <source>
        <dbReference type="ARBA" id="ARBA00022614"/>
    </source>
</evidence>
<dbReference type="GO" id="GO:0005634">
    <property type="term" value="C:nucleus"/>
    <property type="evidence" value="ECO:0007669"/>
    <property type="project" value="UniProtKB-SubCell"/>
</dbReference>
<accession>A0A6A4HY70</accession>
<keyword evidence="7" id="KW-0539">Nucleus</keyword>
<name>A0A6A4HY70_9AGAR</name>
<protein>
    <recommendedName>
        <fullName evidence="13">NTF2-like protein</fullName>
    </recommendedName>
</protein>
<evidence type="ECO:0000256" key="5">
    <source>
        <dbReference type="ARBA" id="ARBA00022737"/>
    </source>
</evidence>
<dbReference type="Proteomes" id="UP000799118">
    <property type="component" value="Unassembled WGS sequence"/>
</dbReference>
<dbReference type="Pfam" id="PF22602">
    <property type="entry name" value="NXF_NTF2"/>
    <property type="match status" value="1"/>
</dbReference>
<feature type="compositionally biased region" description="Polar residues" evidence="8">
    <location>
        <begin position="568"/>
        <end position="578"/>
    </location>
</feature>
<feature type="region of interest" description="Disordered" evidence="8">
    <location>
        <begin position="556"/>
        <end position="578"/>
    </location>
</feature>
<dbReference type="Pfam" id="PF03943">
    <property type="entry name" value="TAP_C"/>
    <property type="match status" value="1"/>
</dbReference>
<dbReference type="PROSITE" id="PS50177">
    <property type="entry name" value="NTF2_DOMAIN"/>
    <property type="match status" value="1"/>
</dbReference>
<evidence type="ECO:0000313" key="11">
    <source>
        <dbReference type="EMBL" id="KAE9401525.1"/>
    </source>
</evidence>
<evidence type="ECO:0000259" key="10">
    <source>
        <dbReference type="PROSITE" id="PS51281"/>
    </source>
</evidence>
<keyword evidence="12" id="KW-1185">Reference proteome</keyword>
<dbReference type="InterPro" id="IPR005637">
    <property type="entry name" value="TAP_C_dom"/>
</dbReference>
<feature type="region of interest" description="Disordered" evidence="8">
    <location>
        <begin position="1"/>
        <end position="82"/>
    </location>
</feature>
<evidence type="ECO:0000256" key="3">
    <source>
        <dbReference type="ARBA" id="ARBA00022448"/>
    </source>
</evidence>
<gene>
    <name evidence="11" type="ORF">BT96DRAFT_974780</name>
</gene>
<dbReference type="EMBL" id="ML769445">
    <property type="protein sequence ID" value="KAE9401525.1"/>
    <property type="molecule type" value="Genomic_DNA"/>
</dbReference>
<dbReference type="SUPFAM" id="SSF52058">
    <property type="entry name" value="L domain-like"/>
    <property type="match status" value="1"/>
</dbReference>
<evidence type="ECO:0000256" key="8">
    <source>
        <dbReference type="SAM" id="MobiDB-lite"/>
    </source>
</evidence>
<keyword evidence="4" id="KW-0433">Leucine-rich repeat</keyword>
<evidence type="ECO:0000259" key="9">
    <source>
        <dbReference type="PROSITE" id="PS50177"/>
    </source>
</evidence>
<evidence type="ECO:0000313" key="12">
    <source>
        <dbReference type="Proteomes" id="UP000799118"/>
    </source>
</evidence>
<feature type="domain" description="TAP-C" evidence="10">
    <location>
        <begin position="598"/>
        <end position="649"/>
    </location>
</feature>
<feature type="compositionally biased region" description="Low complexity" evidence="8">
    <location>
        <begin position="1"/>
        <end position="12"/>
    </location>
</feature>
<reference evidence="11" key="1">
    <citation type="journal article" date="2019" name="Environ. Microbiol.">
        <title>Fungal ecological strategies reflected in gene transcription - a case study of two litter decomposers.</title>
        <authorList>
            <person name="Barbi F."/>
            <person name="Kohler A."/>
            <person name="Barry K."/>
            <person name="Baskaran P."/>
            <person name="Daum C."/>
            <person name="Fauchery L."/>
            <person name="Ihrmark K."/>
            <person name="Kuo A."/>
            <person name="LaButti K."/>
            <person name="Lipzen A."/>
            <person name="Morin E."/>
            <person name="Grigoriev I.V."/>
            <person name="Henrissat B."/>
            <person name="Lindahl B."/>
            <person name="Martin F."/>
        </authorList>
    </citation>
    <scope>NUCLEOTIDE SEQUENCE</scope>
    <source>
        <strain evidence="11">JB14</strain>
    </source>
</reference>
<dbReference type="InterPro" id="IPR009060">
    <property type="entry name" value="UBA-like_sf"/>
</dbReference>
<feature type="domain" description="NTF2" evidence="9">
    <location>
        <begin position="366"/>
        <end position="545"/>
    </location>
</feature>
<dbReference type="GO" id="GO:0016973">
    <property type="term" value="P:poly(A)+ mRNA export from nucleus"/>
    <property type="evidence" value="ECO:0007669"/>
    <property type="project" value="TreeGrafter"/>
</dbReference>
<feature type="compositionally biased region" description="Low complexity" evidence="8">
    <location>
        <begin position="67"/>
        <end position="77"/>
    </location>
</feature>
<keyword evidence="3" id="KW-0813">Transport</keyword>
<evidence type="ECO:0000256" key="7">
    <source>
        <dbReference type="ARBA" id="ARBA00023242"/>
    </source>
</evidence>
<dbReference type="InterPro" id="IPR002075">
    <property type="entry name" value="NTF2_dom"/>
</dbReference>
<dbReference type="InterPro" id="IPR018222">
    <property type="entry name" value="Nuclear_transport_factor_2_euk"/>
</dbReference>
<dbReference type="SUPFAM" id="SSF46934">
    <property type="entry name" value="UBA-like"/>
    <property type="match status" value="1"/>
</dbReference>
<dbReference type="GO" id="GO:0003723">
    <property type="term" value="F:RNA binding"/>
    <property type="evidence" value="ECO:0007669"/>
    <property type="project" value="TreeGrafter"/>
</dbReference>
<comment type="subcellular location">
    <subcellularLocation>
        <location evidence="1">Nucleus</location>
    </subcellularLocation>
</comment>
<dbReference type="Gene3D" id="3.10.450.50">
    <property type="match status" value="1"/>
</dbReference>
<evidence type="ECO:0000256" key="1">
    <source>
        <dbReference type="ARBA" id="ARBA00004123"/>
    </source>
</evidence>
<dbReference type="Gene3D" id="1.10.8.10">
    <property type="entry name" value="DNA helicase RuvA subunit, C-terminal domain"/>
    <property type="match status" value="1"/>
</dbReference>
<dbReference type="AlphaFoldDB" id="A0A6A4HY70"/>
<dbReference type="PANTHER" id="PTHR10662">
    <property type="entry name" value="NUCLEAR RNA EXPORT FACTOR"/>
    <property type="match status" value="1"/>
</dbReference>
<dbReference type="SMART" id="SM00804">
    <property type="entry name" value="TAP_C"/>
    <property type="match status" value="1"/>
</dbReference>
<evidence type="ECO:0008006" key="13">
    <source>
        <dbReference type="Google" id="ProtNLM"/>
    </source>
</evidence>
<dbReference type="InterPro" id="IPR032710">
    <property type="entry name" value="NTF2-like_dom_sf"/>
</dbReference>